<evidence type="ECO:0000256" key="3">
    <source>
        <dbReference type="SAM" id="MobiDB-lite"/>
    </source>
</evidence>
<dbReference type="STRING" id="1095629.A0A0C9XCR9"/>
<comment type="subcellular location">
    <subcellularLocation>
        <location evidence="1">Nucleus</location>
    </subcellularLocation>
</comment>
<evidence type="ECO:0000259" key="4">
    <source>
        <dbReference type="PROSITE" id="PS50048"/>
    </source>
</evidence>
<evidence type="ECO:0000313" key="5">
    <source>
        <dbReference type="EMBL" id="KIK10020.1"/>
    </source>
</evidence>
<dbReference type="Proteomes" id="UP000054477">
    <property type="component" value="Unassembled WGS sequence"/>
</dbReference>
<organism evidence="5 6">
    <name type="scientific">Laccaria amethystina LaAM-08-1</name>
    <dbReference type="NCBI Taxonomy" id="1095629"/>
    <lineage>
        <taxon>Eukaryota</taxon>
        <taxon>Fungi</taxon>
        <taxon>Dikarya</taxon>
        <taxon>Basidiomycota</taxon>
        <taxon>Agaricomycotina</taxon>
        <taxon>Agaricomycetes</taxon>
        <taxon>Agaricomycetidae</taxon>
        <taxon>Agaricales</taxon>
        <taxon>Agaricineae</taxon>
        <taxon>Hydnangiaceae</taxon>
        <taxon>Laccaria</taxon>
    </lineage>
</organism>
<feature type="region of interest" description="Disordered" evidence="3">
    <location>
        <begin position="1"/>
        <end position="63"/>
    </location>
</feature>
<dbReference type="PROSITE" id="PS00463">
    <property type="entry name" value="ZN2_CY6_FUNGAL_1"/>
    <property type="match status" value="1"/>
</dbReference>
<reference evidence="5 6" key="1">
    <citation type="submission" date="2014-04" db="EMBL/GenBank/DDBJ databases">
        <authorList>
            <consortium name="DOE Joint Genome Institute"/>
            <person name="Kuo A."/>
            <person name="Kohler A."/>
            <person name="Nagy L.G."/>
            <person name="Floudas D."/>
            <person name="Copeland A."/>
            <person name="Barry K.W."/>
            <person name="Cichocki N."/>
            <person name="Veneault-Fourrey C."/>
            <person name="LaButti K."/>
            <person name="Lindquist E.A."/>
            <person name="Lipzen A."/>
            <person name="Lundell T."/>
            <person name="Morin E."/>
            <person name="Murat C."/>
            <person name="Sun H."/>
            <person name="Tunlid A."/>
            <person name="Henrissat B."/>
            <person name="Grigoriev I.V."/>
            <person name="Hibbett D.S."/>
            <person name="Martin F."/>
            <person name="Nordberg H.P."/>
            <person name="Cantor M.N."/>
            <person name="Hua S.X."/>
        </authorList>
    </citation>
    <scope>NUCLEOTIDE SEQUENCE [LARGE SCALE GENOMIC DNA]</scope>
    <source>
        <strain evidence="5 6">LaAM-08-1</strain>
    </source>
</reference>
<dbReference type="HOGENOM" id="CLU_013536_0_0_1"/>
<name>A0A0C9XCR9_9AGAR</name>
<dbReference type="SUPFAM" id="SSF57701">
    <property type="entry name" value="Zn2/Cys6 DNA-binding domain"/>
    <property type="match status" value="1"/>
</dbReference>
<proteinExistence type="predicted"/>
<evidence type="ECO:0000256" key="2">
    <source>
        <dbReference type="ARBA" id="ARBA00023242"/>
    </source>
</evidence>
<dbReference type="GO" id="GO:0008270">
    <property type="term" value="F:zinc ion binding"/>
    <property type="evidence" value="ECO:0007669"/>
    <property type="project" value="InterPro"/>
</dbReference>
<dbReference type="EMBL" id="KN838536">
    <property type="protein sequence ID" value="KIK10020.1"/>
    <property type="molecule type" value="Genomic_DNA"/>
</dbReference>
<sequence>MAYRTHTSSTSRSQSPSSSTNVSPETQPTSLDEMTPATEENDASGQSTQGTPNRTRSHNSGKGGCWTCRVRRKKCDEQREGDSCKTCRRLTIKCLGWGPRRPDWMRDKKNVDDYKASIKAQLSRAGLIRGQPRHNPIQAPSQRSRSRHVPATEITATANNQTEYTFHQYGDAPYGQNHHSQLMPGLPGASNSTLDPLTTAPYVDVSLNGFDPYSPSMSSSVSTFPVGPDALADQFPIFAPQSIGNDHLGFLEPPSAISPFVVPVGQTALHEELVMHYFDHVCKMQFTFAGEIFTNVTYTAVMDEPRGAVTHAICALADLHSTQMRVSQGLEAPNPHPETSTAMYLRHEALFKLESNKEHRGGWSESDAIAALHLVSFSQLSGRGADWETPFDILCQWLLQTGLPIAENPRLSFPTVSPASQLVIKAILWFDIFSSLSLVRPPKFTTLWKRLLDDQNDYWGNGSTMDMQALTGCPNDAMLAIADISALAHWKSTQQRNGTLSFPELVRRGNSIEQHIRRYQADQPSIVDSAQGLPTSVGTGDAMLPTDEQRILASAIFRETSMLYLHTILSTPTPGVPEISSSVDAIVHHFTRLSPSNIDRALVFPICLAGCMTNDSTRRDFLKGRFRGLNESYGNLLQTRLLMEAVWQKRDVGGEAADLRETIREQGLQLLLL</sequence>
<evidence type="ECO:0000256" key="1">
    <source>
        <dbReference type="ARBA" id="ARBA00004123"/>
    </source>
</evidence>
<keyword evidence="6" id="KW-1185">Reference proteome</keyword>
<feature type="domain" description="Zn(2)-C6 fungal-type" evidence="4">
    <location>
        <begin position="64"/>
        <end position="94"/>
    </location>
</feature>
<evidence type="ECO:0000313" key="6">
    <source>
        <dbReference type="Proteomes" id="UP000054477"/>
    </source>
</evidence>
<dbReference type="PROSITE" id="PS50048">
    <property type="entry name" value="ZN2_CY6_FUNGAL_2"/>
    <property type="match status" value="1"/>
</dbReference>
<protein>
    <recommendedName>
        <fullName evidence="4">Zn(2)-C6 fungal-type domain-containing protein</fullName>
    </recommendedName>
</protein>
<keyword evidence="2" id="KW-0539">Nucleus</keyword>
<feature type="compositionally biased region" description="Low complexity" evidence="3">
    <location>
        <begin position="1"/>
        <end position="23"/>
    </location>
</feature>
<accession>A0A0C9XCR9</accession>
<dbReference type="GO" id="GO:0000981">
    <property type="term" value="F:DNA-binding transcription factor activity, RNA polymerase II-specific"/>
    <property type="evidence" value="ECO:0007669"/>
    <property type="project" value="InterPro"/>
</dbReference>
<gene>
    <name evidence="5" type="ORF">K443DRAFT_126823</name>
</gene>
<dbReference type="InterPro" id="IPR001138">
    <property type="entry name" value="Zn2Cys6_DnaBD"/>
</dbReference>
<feature type="compositionally biased region" description="Polar residues" evidence="3">
    <location>
        <begin position="43"/>
        <end position="60"/>
    </location>
</feature>
<dbReference type="AlphaFoldDB" id="A0A0C9XCR9"/>
<dbReference type="InterPro" id="IPR036864">
    <property type="entry name" value="Zn2-C6_fun-type_DNA-bd_sf"/>
</dbReference>
<dbReference type="OrthoDB" id="5419315at2759"/>
<dbReference type="Pfam" id="PF00172">
    <property type="entry name" value="Zn_clus"/>
    <property type="match status" value="1"/>
</dbReference>
<dbReference type="GO" id="GO:0005634">
    <property type="term" value="C:nucleus"/>
    <property type="evidence" value="ECO:0007669"/>
    <property type="project" value="UniProtKB-SubCell"/>
</dbReference>
<dbReference type="Pfam" id="PF11951">
    <property type="entry name" value="Fungal_trans_2"/>
    <property type="match status" value="1"/>
</dbReference>
<dbReference type="PANTHER" id="PTHR37534:SF20">
    <property type="entry name" value="PRO1A C6 ZINK-FINGER PROTEIN"/>
    <property type="match status" value="1"/>
</dbReference>
<dbReference type="CDD" id="cd00067">
    <property type="entry name" value="GAL4"/>
    <property type="match status" value="1"/>
</dbReference>
<reference evidence="6" key="2">
    <citation type="submission" date="2015-01" db="EMBL/GenBank/DDBJ databases">
        <title>Evolutionary Origins and Diversification of the Mycorrhizal Mutualists.</title>
        <authorList>
            <consortium name="DOE Joint Genome Institute"/>
            <consortium name="Mycorrhizal Genomics Consortium"/>
            <person name="Kohler A."/>
            <person name="Kuo A."/>
            <person name="Nagy L.G."/>
            <person name="Floudas D."/>
            <person name="Copeland A."/>
            <person name="Barry K.W."/>
            <person name="Cichocki N."/>
            <person name="Veneault-Fourrey C."/>
            <person name="LaButti K."/>
            <person name="Lindquist E.A."/>
            <person name="Lipzen A."/>
            <person name="Lundell T."/>
            <person name="Morin E."/>
            <person name="Murat C."/>
            <person name="Riley R."/>
            <person name="Ohm R."/>
            <person name="Sun H."/>
            <person name="Tunlid A."/>
            <person name="Henrissat B."/>
            <person name="Grigoriev I.V."/>
            <person name="Hibbett D.S."/>
            <person name="Martin F."/>
        </authorList>
    </citation>
    <scope>NUCLEOTIDE SEQUENCE [LARGE SCALE GENOMIC DNA]</scope>
    <source>
        <strain evidence="6">LaAM-08-1</strain>
    </source>
</reference>
<dbReference type="InterPro" id="IPR021858">
    <property type="entry name" value="Fun_TF"/>
</dbReference>
<dbReference type="PANTHER" id="PTHR37534">
    <property type="entry name" value="TRANSCRIPTIONAL ACTIVATOR PROTEIN UGA3"/>
    <property type="match status" value="1"/>
</dbReference>